<evidence type="ECO:0000313" key="3">
    <source>
        <dbReference type="Proteomes" id="UP001164743"/>
    </source>
</evidence>
<proteinExistence type="predicted"/>
<reference evidence="2" key="1">
    <citation type="submission" date="2022-10" db="EMBL/GenBank/DDBJ databases">
        <title>Puccinia triticina Genome sequencing and assembly.</title>
        <authorList>
            <person name="Li C."/>
        </authorList>
    </citation>
    <scope>NUCLEOTIDE SEQUENCE</scope>
    <source>
        <strain evidence="2">Pt15</strain>
    </source>
</reference>
<feature type="compositionally biased region" description="Basic and acidic residues" evidence="1">
    <location>
        <begin position="308"/>
        <end position="319"/>
    </location>
</feature>
<evidence type="ECO:0000256" key="1">
    <source>
        <dbReference type="SAM" id="MobiDB-lite"/>
    </source>
</evidence>
<feature type="compositionally biased region" description="Polar residues" evidence="1">
    <location>
        <begin position="142"/>
        <end position="153"/>
    </location>
</feature>
<name>A0ABY7CX43_9BASI</name>
<gene>
    <name evidence="2" type="ORF">PtA15_10A341</name>
</gene>
<organism evidence="2 3">
    <name type="scientific">Puccinia triticina</name>
    <dbReference type="NCBI Taxonomy" id="208348"/>
    <lineage>
        <taxon>Eukaryota</taxon>
        <taxon>Fungi</taxon>
        <taxon>Dikarya</taxon>
        <taxon>Basidiomycota</taxon>
        <taxon>Pucciniomycotina</taxon>
        <taxon>Pucciniomycetes</taxon>
        <taxon>Pucciniales</taxon>
        <taxon>Pucciniaceae</taxon>
        <taxon>Puccinia</taxon>
    </lineage>
</organism>
<protein>
    <submittedName>
        <fullName evidence="2">Uncharacterized protein</fullName>
    </submittedName>
</protein>
<keyword evidence="3" id="KW-1185">Reference proteome</keyword>
<feature type="compositionally biased region" description="Polar residues" evidence="1">
    <location>
        <begin position="233"/>
        <end position="243"/>
    </location>
</feature>
<sequence length="319" mass="35389">MSPKQFMLHYLTSPNSELAYLRRHWAQPTGIESSVELIQAIGAFMKQSPAGRQVWHQVIQAEAIEIVRQEEPPTGVYPQGSFQSSTTVEADFFSAESRDRQDASLTTNMPFLSNVLMGMLPAQNPQHHRFNEEEELAPKNGSDANTTGVNSTETSDRLFVGEDTPGALTGIDMDYIGYEENTDGHNAATMRFRRVNDCSITSGHQIGRAKASGPPIKSNPHGKGRNLVKLNSDENMPSTSSPLVSPAKKTFDTPTSSYGSVDRKGKRKASEQIESDNEDEQDVEKVEDKEEEEEPEEKPSRGRPRKAILKDAAKRLKKL</sequence>
<evidence type="ECO:0000313" key="2">
    <source>
        <dbReference type="EMBL" id="WAQ88918.1"/>
    </source>
</evidence>
<dbReference type="EMBL" id="CP110430">
    <property type="protein sequence ID" value="WAQ88918.1"/>
    <property type="molecule type" value="Genomic_DNA"/>
</dbReference>
<feature type="compositionally biased region" description="Acidic residues" evidence="1">
    <location>
        <begin position="273"/>
        <end position="282"/>
    </location>
</feature>
<dbReference type="GeneID" id="77801401"/>
<dbReference type="RefSeq" id="XP_053024473.1">
    <property type="nucleotide sequence ID" value="XM_053160506.1"/>
</dbReference>
<feature type="region of interest" description="Disordered" evidence="1">
    <location>
        <begin position="204"/>
        <end position="319"/>
    </location>
</feature>
<accession>A0ABY7CX43</accession>
<feature type="region of interest" description="Disordered" evidence="1">
    <location>
        <begin position="128"/>
        <end position="163"/>
    </location>
</feature>
<dbReference type="Proteomes" id="UP001164743">
    <property type="component" value="Chromosome 10A"/>
</dbReference>